<dbReference type="EMBL" id="VSSQ01035951">
    <property type="protein sequence ID" value="MPM88314.1"/>
    <property type="molecule type" value="Genomic_DNA"/>
</dbReference>
<organism evidence="1">
    <name type="scientific">bioreactor metagenome</name>
    <dbReference type="NCBI Taxonomy" id="1076179"/>
    <lineage>
        <taxon>unclassified sequences</taxon>
        <taxon>metagenomes</taxon>
        <taxon>ecological metagenomes</taxon>
    </lineage>
</organism>
<proteinExistence type="predicted"/>
<protein>
    <submittedName>
        <fullName evidence="1">Uncharacterized protein</fullName>
    </submittedName>
</protein>
<gene>
    <name evidence="1" type="ORF">SDC9_135416</name>
</gene>
<name>A0A645DFS5_9ZZZZ</name>
<dbReference type="AlphaFoldDB" id="A0A645DFS5"/>
<accession>A0A645DFS5</accession>
<reference evidence="1" key="1">
    <citation type="submission" date="2019-08" db="EMBL/GenBank/DDBJ databases">
        <authorList>
            <person name="Kucharzyk K."/>
            <person name="Murdoch R.W."/>
            <person name="Higgins S."/>
            <person name="Loffler F."/>
        </authorList>
    </citation>
    <scope>NUCLEOTIDE SEQUENCE</scope>
</reference>
<evidence type="ECO:0000313" key="1">
    <source>
        <dbReference type="EMBL" id="MPM88314.1"/>
    </source>
</evidence>
<sequence>MFAQQAVFACLVYSNFQAFDGQWILRPDVDQSFGCTYAVSADSHSFENGVRVALEDRTIHKCTRVAFIGIAHHVFLVCIILAGDLPFNSGRETGATAPAQPRSFNDIDGFLRVKLRQSHPQRLVSIPGNGFVYVFGIDSSAIP</sequence>
<comment type="caution">
    <text evidence="1">The sequence shown here is derived from an EMBL/GenBank/DDBJ whole genome shotgun (WGS) entry which is preliminary data.</text>
</comment>